<keyword evidence="5" id="KW-0805">Transcription regulation</keyword>
<dbReference type="InterPro" id="IPR052426">
    <property type="entry name" value="Plant_dev_regulator"/>
</dbReference>
<dbReference type="InterPro" id="IPR013087">
    <property type="entry name" value="Znf_C2H2_type"/>
</dbReference>
<dbReference type="GO" id="GO:0008270">
    <property type="term" value="F:zinc ion binding"/>
    <property type="evidence" value="ECO:0007669"/>
    <property type="project" value="UniProtKB-KW"/>
</dbReference>
<dbReference type="GO" id="GO:0005634">
    <property type="term" value="C:nucleus"/>
    <property type="evidence" value="ECO:0007669"/>
    <property type="project" value="UniProtKB-SubCell"/>
</dbReference>
<proteinExistence type="predicted"/>
<evidence type="ECO:0000256" key="1">
    <source>
        <dbReference type="ARBA" id="ARBA00004123"/>
    </source>
</evidence>
<keyword evidence="3 8" id="KW-0863">Zinc-finger</keyword>
<keyword evidence="6" id="KW-0804">Transcription</keyword>
<dbReference type="SMART" id="SM00355">
    <property type="entry name" value="ZnF_C2H2"/>
    <property type="match status" value="1"/>
</dbReference>
<comment type="subcellular location">
    <subcellularLocation>
        <location evidence="1">Nucleus</location>
    </subcellularLocation>
</comment>
<dbReference type="GeneID" id="106763320"/>
<gene>
    <name evidence="12" type="primary">LOC106763320</name>
</gene>
<reference evidence="11" key="1">
    <citation type="journal article" date="2014" name="Nat. Commun.">
        <title>Genome sequence of mungbean and insights into evolution within Vigna species.</title>
        <authorList>
            <person name="Kang Y.J."/>
            <person name="Kim S.K."/>
            <person name="Kim M.Y."/>
            <person name="Lestari P."/>
            <person name="Kim K.H."/>
            <person name="Ha B.K."/>
            <person name="Jun T.H."/>
            <person name="Hwang W.J."/>
            <person name="Lee T."/>
            <person name="Lee J."/>
            <person name="Shim S."/>
            <person name="Yoon M.Y."/>
            <person name="Jang Y.E."/>
            <person name="Han K.S."/>
            <person name="Taeprayoon P."/>
            <person name="Yoon N."/>
            <person name="Somta P."/>
            <person name="Tanya P."/>
            <person name="Kim K.S."/>
            <person name="Gwag J.G."/>
            <person name="Moon J.K."/>
            <person name="Lee Y.H."/>
            <person name="Park B.S."/>
            <person name="Bombarely A."/>
            <person name="Doyle J.J."/>
            <person name="Jackson S.A."/>
            <person name="Schafleitner R."/>
            <person name="Srinives P."/>
            <person name="Varshney R.K."/>
            <person name="Lee S.H."/>
        </authorList>
    </citation>
    <scope>NUCLEOTIDE SEQUENCE [LARGE SCALE GENOMIC DNA]</scope>
    <source>
        <strain evidence="11">cv. VC1973A</strain>
    </source>
</reference>
<keyword evidence="11" id="KW-1185">Reference proteome</keyword>
<evidence type="ECO:0000256" key="7">
    <source>
        <dbReference type="ARBA" id="ARBA00023242"/>
    </source>
</evidence>
<dbReference type="STRING" id="3916.A0A1S3UAG0"/>
<dbReference type="Pfam" id="PF13912">
    <property type="entry name" value="zf-C2H2_6"/>
    <property type="match status" value="1"/>
</dbReference>
<feature type="region of interest" description="Disordered" evidence="9">
    <location>
        <begin position="1"/>
        <end position="20"/>
    </location>
</feature>
<dbReference type="PROSITE" id="PS50157">
    <property type="entry name" value="ZINC_FINGER_C2H2_2"/>
    <property type="match status" value="1"/>
</dbReference>
<sequence length="212" mass="23807">MKSQSQHEKPAIIGDDRRNNWEERAFAEDAVGSMWPPRPYSCTFCKREFRSAQALGGHMNIHRRDKARLKQNHHTIKSLLGNNNHPFSAPLISTQINCGLTHSHNYSSQATTISTTRSLSQQNNFSPSSSSSSILRQMGSPNSEQAMEYSFVETSLSMGMSTTMFGQNSSPPNISCKRLKNNISSLPLFLRPPCSNVELHHAMEDLDLELRL</sequence>
<keyword evidence="7" id="KW-0539">Nucleus</keyword>
<protein>
    <submittedName>
        <fullName evidence="12">Probable transcriptional regulator RABBIT EARS</fullName>
    </submittedName>
</protein>
<dbReference type="RefSeq" id="XP_014503006.1">
    <property type="nucleotide sequence ID" value="XM_014647520.1"/>
</dbReference>
<dbReference type="KEGG" id="vra:106763320"/>
<evidence type="ECO:0000256" key="5">
    <source>
        <dbReference type="ARBA" id="ARBA00023015"/>
    </source>
</evidence>
<dbReference type="PANTHER" id="PTHR45801">
    <property type="entry name" value="OS07G0101800 PROTEIN"/>
    <property type="match status" value="1"/>
</dbReference>
<dbReference type="Proteomes" id="UP000087766">
    <property type="component" value="Chromosome 6"/>
</dbReference>
<evidence type="ECO:0000256" key="3">
    <source>
        <dbReference type="ARBA" id="ARBA00022771"/>
    </source>
</evidence>
<reference evidence="12" key="2">
    <citation type="submission" date="2025-08" db="UniProtKB">
        <authorList>
            <consortium name="RefSeq"/>
        </authorList>
    </citation>
    <scope>IDENTIFICATION</scope>
    <source>
        <tissue evidence="12">Leaf</tissue>
    </source>
</reference>
<dbReference type="PROSITE" id="PS00028">
    <property type="entry name" value="ZINC_FINGER_C2H2_1"/>
    <property type="match status" value="1"/>
</dbReference>
<dbReference type="OrthoDB" id="1708403at2759"/>
<keyword evidence="2" id="KW-0479">Metal-binding</keyword>
<organism evidence="11 12">
    <name type="scientific">Vigna radiata var. radiata</name>
    <name type="common">Mung bean</name>
    <name type="synonym">Phaseolus aureus</name>
    <dbReference type="NCBI Taxonomy" id="3916"/>
    <lineage>
        <taxon>Eukaryota</taxon>
        <taxon>Viridiplantae</taxon>
        <taxon>Streptophyta</taxon>
        <taxon>Embryophyta</taxon>
        <taxon>Tracheophyta</taxon>
        <taxon>Spermatophyta</taxon>
        <taxon>Magnoliopsida</taxon>
        <taxon>eudicotyledons</taxon>
        <taxon>Gunneridae</taxon>
        <taxon>Pentapetalae</taxon>
        <taxon>rosids</taxon>
        <taxon>fabids</taxon>
        <taxon>Fabales</taxon>
        <taxon>Fabaceae</taxon>
        <taxon>Papilionoideae</taxon>
        <taxon>50 kb inversion clade</taxon>
        <taxon>NPAAA clade</taxon>
        <taxon>indigoferoid/millettioid clade</taxon>
        <taxon>Phaseoleae</taxon>
        <taxon>Vigna</taxon>
    </lineage>
</organism>
<dbReference type="PANTHER" id="PTHR45801:SF107">
    <property type="entry name" value="TRANSCRIPTIONAL REGULATOR SUPERMAN-LIKE"/>
    <property type="match status" value="1"/>
</dbReference>
<feature type="compositionally biased region" description="Low complexity" evidence="9">
    <location>
        <begin position="118"/>
        <end position="133"/>
    </location>
</feature>
<name>A0A1S3UAG0_VIGRR</name>
<evidence type="ECO:0000256" key="6">
    <source>
        <dbReference type="ARBA" id="ARBA00023163"/>
    </source>
</evidence>
<evidence type="ECO:0000256" key="8">
    <source>
        <dbReference type="PROSITE-ProRule" id="PRU00042"/>
    </source>
</evidence>
<dbReference type="AlphaFoldDB" id="A0A1S3UAG0"/>
<dbReference type="InterPro" id="IPR036236">
    <property type="entry name" value="Znf_C2H2_sf"/>
</dbReference>
<evidence type="ECO:0000259" key="10">
    <source>
        <dbReference type="PROSITE" id="PS50157"/>
    </source>
</evidence>
<evidence type="ECO:0000313" key="11">
    <source>
        <dbReference type="Proteomes" id="UP000087766"/>
    </source>
</evidence>
<keyword evidence="4" id="KW-0862">Zinc</keyword>
<accession>A0A1S3UAG0</accession>
<dbReference type="Gene3D" id="3.30.160.60">
    <property type="entry name" value="Classic Zinc Finger"/>
    <property type="match status" value="1"/>
</dbReference>
<dbReference type="SUPFAM" id="SSF57667">
    <property type="entry name" value="beta-beta-alpha zinc fingers"/>
    <property type="match status" value="1"/>
</dbReference>
<feature type="domain" description="C2H2-type" evidence="10">
    <location>
        <begin position="40"/>
        <end position="67"/>
    </location>
</feature>
<evidence type="ECO:0000256" key="2">
    <source>
        <dbReference type="ARBA" id="ARBA00022723"/>
    </source>
</evidence>
<evidence type="ECO:0000256" key="9">
    <source>
        <dbReference type="SAM" id="MobiDB-lite"/>
    </source>
</evidence>
<evidence type="ECO:0000313" key="12">
    <source>
        <dbReference type="RefSeq" id="XP_014503006.1"/>
    </source>
</evidence>
<evidence type="ECO:0000256" key="4">
    <source>
        <dbReference type="ARBA" id="ARBA00022833"/>
    </source>
</evidence>
<feature type="region of interest" description="Disordered" evidence="9">
    <location>
        <begin position="112"/>
        <end position="140"/>
    </location>
</feature>